<keyword evidence="2" id="KW-1185">Reference proteome</keyword>
<protein>
    <submittedName>
        <fullName evidence="1">Uncharacterized protein</fullName>
    </submittedName>
</protein>
<dbReference type="Proteomes" id="UP001066276">
    <property type="component" value="Chromosome 2_2"/>
</dbReference>
<gene>
    <name evidence="1" type="ORF">NDU88_000981</name>
</gene>
<evidence type="ECO:0000313" key="2">
    <source>
        <dbReference type="Proteomes" id="UP001066276"/>
    </source>
</evidence>
<accession>A0AAV7URI2</accession>
<dbReference type="InterPro" id="IPR004244">
    <property type="entry name" value="Transposase_22"/>
</dbReference>
<proteinExistence type="predicted"/>
<dbReference type="EMBL" id="JANPWB010000004">
    <property type="protein sequence ID" value="KAJ1191665.1"/>
    <property type="molecule type" value="Genomic_DNA"/>
</dbReference>
<dbReference type="Gene3D" id="3.30.70.1820">
    <property type="entry name" value="L1 transposable element, RRM domain"/>
    <property type="match status" value="1"/>
</dbReference>
<evidence type="ECO:0000313" key="1">
    <source>
        <dbReference type="EMBL" id="KAJ1191665.1"/>
    </source>
</evidence>
<sequence length="130" mass="14952">MDNTITSLTSETKSTRSDIAGFQSRVTGLELHVLTVEDHLTTTQDRDQKLLYLRSKLIDLEDRSRRDNVRFFRFLESIEGTDTQSFLRTVLPKLTDLTFDLPLEFQRVHTLGPKRQDEASSPCPIIPCLL</sequence>
<organism evidence="1 2">
    <name type="scientific">Pleurodeles waltl</name>
    <name type="common">Iberian ribbed newt</name>
    <dbReference type="NCBI Taxonomy" id="8319"/>
    <lineage>
        <taxon>Eukaryota</taxon>
        <taxon>Metazoa</taxon>
        <taxon>Chordata</taxon>
        <taxon>Craniata</taxon>
        <taxon>Vertebrata</taxon>
        <taxon>Euteleostomi</taxon>
        <taxon>Amphibia</taxon>
        <taxon>Batrachia</taxon>
        <taxon>Caudata</taxon>
        <taxon>Salamandroidea</taxon>
        <taxon>Salamandridae</taxon>
        <taxon>Pleurodelinae</taxon>
        <taxon>Pleurodeles</taxon>
    </lineage>
</organism>
<dbReference type="PANTHER" id="PTHR11505">
    <property type="entry name" value="L1 TRANSPOSABLE ELEMENT-RELATED"/>
    <property type="match status" value="1"/>
</dbReference>
<name>A0AAV7URI2_PLEWA</name>
<comment type="caution">
    <text evidence="1">The sequence shown here is derived from an EMBL/GenBank/DDBJ whole genome shotgun (WGS) entry which is preliminary data.</text>
</comment>
<reference evidence="1" key="1">
    <citation type="journal article" date="2022" name="bioRxiv">
        <title>Sequencing and chromosome-scale assembly of the giantPleurodeles waltlgenome.</title>
        <authorList>
            <person name="Brown T."/>
            <person name="Elewa A."/>
            <person name="Iarovenko S."/>
            <person name="Subramanian E."/>
            <person name="Araus A.J."/>
            <person name="Petzold A."/>
            <person name="Susuki M."/>
            <person name="Suzuki K.-i.T."/>
            <person name="Hayashi T."/>
            <person name="Toyoda A."/>
            <person name="Oliveira C."/>
            <person name="Osipova E."/>
            <person name="Leigh N.D."/>
            <person name="Simon A."/>
            <person name="Yun M.H."/>
        </authorList>
    </citation>
    <scope>NUCLEOTIDE SEQUENCE</scope>
    <source>
        <strain evidence="1">20211129_DDA</strain>
        <tissue evidence="1">Liver</tissue>
    </source>
</reference>
<dbReference type="AlphaFoldDB" id="A0AAV7URI2"/>